<dbReference type="AlphaFoldDB" id="A0A2T1LWC7"/>
<comment type="caution">
    <text evidence="11">The sequence shown here is derived from an EMBL/GenBank/DDBJ whole genome shotgun (WGS) entry which is preliminary data.</text>
</comment>
<evidence type="ECO:0000256" key="10">
    <source>
        <dbReference type="RuleBase" id="RU003936"/>
    </source>
</evidence>
<dbReference type="GO" id="GO:0030234">
    <property type="term" value="F:enzyme regulator activity"/>
    <property type="evidence" value="ECO:0007669"/>
    <property type="project" value="InterPro"/>
</dbReference>
<dbReference type="RefSeq" id="WP_106457594.1">
    <property type="nucleotide sequence ID" value="NZ_PXOH01000015.1"/>
</dbReference>
<keyword evidence="6" id="KW-0804">Transcription</keyword>
<dbReference type="InterPro" id="IPR015867">
    <property type="entry name" value="N-reg_PII/ATP_PRibTrfase_C"/>
</dbReference>
<dbReference type="GO" id="GO:0006808">
    <property type="term" value="P:regulation of nitrogen utilization"/>
    <property type="evidence" value="ECO:0007669"/>
    <property type="project" value="InterPro"/>
</dbReference>
<accession>A0A2T1LWC7</accession>
<gene>
    <name evidence="11" type="ORF">C7H19_14480</name>
</gene>
<dbReference type="EMBL" id="PXOH01000015">
    <property type="protein sequence ID" value="PSF36199.1"/>
    <property type="molecule type" value="Genomic_DNA"/>
</dbReference>
<dbReference type="PROSITE" id="PS51343">
    <property type="entry name" value="PII_GLNB_DOM"/>
    <property type="match status" value="1"/>
</dbReference>
<evidence type="ECO:0000313" key="11">
    <source>
        <dbReference type="EMBL" id="PSF36199.1"/>
    </source>
</evidence>
<dbReference type="InterPro" id="IPR002187">
    <property type="entry name" value="N-reg_PII"/>
</dbReference>
<organism evidence="11 12">
    <name type="scientific">Aphanothece hegewaldii CCALA 016</name>
    <dbReference type="NCBI Taxonomy" id="2107694"/>
    <lineage>
        <taxon>Bacteria</taxon>
        <taxon>Bacillati</taxon>
        <taxon>Cyanobacteriota</taxon>
        <taxon>Cyanophyceae</taxon>
        <taxon>Oscillatoriophycideae</taxon>
        <taxon>Chroococcales</taxon>
        <taxon>Aphanothecaceae</taxon>
        <taxon>Aphanothece</taxon>
    </lineage>
</organism>
<evidence type="ECO:0000256" key="8">
    <source>
        <dbReference type="ARBA" id="ARBA00030058"/>
    </source>
</evidence>
<dbReference type="GO" id="GO:0005524">
    <property type="term" value="F:ATP binding"/>
    <property type="evidence" value="ECO:0007669"/>
    <property type="project" value="TreeGrafter"/>
</dbReference>
<dbReference type="OrthoDB" id="9802729at2"/>
<evidence type="ECO:0000256" key="7">
    <source>
        <dbReference type="ARBA" id="ARBA00025312"/>
    </source>
</evidence>
<dbReference type="GO" id="GO:0005829">
    <property type="term" value="C:cytosol"/>
    <property type="evidence" value="ECO:0007669"/>
    <property type="project" value="TreeGrafter"/>
</dbReference>
<feature type="modified residue" description="O-UMP-tyrosine" evidence="9">
    <location>
        <position position="51"/>
    </location>
</feature>
<dbReference type="Gene3D" id="3.30.70.120">
    <property type="match status" value="1"/>
</dbReference>
<sequence length="112" mass="12560">MKKITAIIRSHKLEEVKTTLINSGVIGLTVSDMRQFGRFKKQEILYRGAEYTIDFVNRIKLEIIVDEHQVSSLLDALVNSASTGEIGDGKIFISPINEIVRIRTGETNIEAI</sequence>
<evidence type="ECO:0000256" key="5">
    <source>
        <dbReference type="ARBA" id="ARBA00023015"/>
    </source>
</evidence>
<dbReference type="Pfam" id="PF00543">
    <property type="entry name" value="P-II"/>
    <property type="match status" value="1"/>
</dbReference>
<reference evidence="11 12" key="2">
    <citation type="submission" date="2018-03" db="EMBL/GenBank/DDBJ databases">
        <authorList>
            <person name="Keele B.F."/>
        </authorList>
    </citation>
    <scope>NUCLEOTIDE SEQUENCE [LARGE SCALE GENOMIC DNA]</scope>
    <source>
        <strain evidence="11 12">CCALA 016</strain>
    </source>
</reference>
<keyword evidence="3 9" id="KW-0597">Phosphoprotein</keyword>
<evidence type="ECO:0000256" key="2">
    <source>
        <dbReference type="ARBA" id="ARBA00015681"/>
    </source>
</evidence>
<evidence type="ECO:0000256" key="9">
    <source>
        <dbReference type="PIRSR" id="PIRSR602187-50"/>
    </source>
</evidence>
<evidence type="ECO:0000256" key="3">
    <source>
        <dbReference type="ARBA" id="ARBA00022553"/>
    </source>
</evidence>
<comment type="similarity">
    <text evidence="10">Belongs to the P(II) protein family.</text>
</comment>
<name>A0A2T1LWC7_9CHRO</name>
<dbReference type="InterPro" id="IPR002332">
    <property type="entry name" value="N-reg_PII_urydylation_site"/>
</dbReference>
<proteinExistence type="inferred from homology"/>
<evidence type="ECO:0000256" key="6">
    <source>
        <dbReference type="ARBA" id="ARBA00023163"/>
    </source>
</evidence>
<dbReference type="PANTHER" id="PTHR30115">
    <property type="entry name" value="NITROGEN REGULATORY PROTEIN P-II"/>
    <property type="match status" value="1"/>
</dbReference>
<evidence type="ECO:0000256" key="4">
    <source>
        <dbReference type="ARBA" id="ARBA00022741"/>
    </source>
</evidence>
<dbReference type="PANTHER" id="PTHR30115:SF11">
    <property type="entry name" value="NITROGEN REGULATORY PROTEIN P-II HOMOLOG"/>
    <property type="match status" value="1"/>
</dbReference>
<dbReference type="SUPFAM" id="SSF54913">
    <property type="entry name" value="GlnB-like"/>
    <property type="match status" value="1"/>
</dbReference>
<dbReference type="PROSITE" id="PS00496">
    <property type="entry name" value="PII_GLNB_UMP"/>
    <property type="match status" value="1"/>
</dbReference>
<keyword evidence="12" id="KW-1185">Reference proteome</keyword>
<dbReference type="PROSITE" id="PS00638">
    <property type="entry name" value="PII_GLNB_CTER"/>
    <property type="match status" value="1"/>
</dbReference>
<dbReference type="InterPro" id="IPR017918">
    <property type="entry name" value="N-reg_PII_CS"/>
</dbReference>
<comment type="function">
    <text evidence="7">P-II indirectly controls the transcription of the GS gene (glnA). P-II prevents NR-II-catalyzed conversion of NR-I to NR-I-phosphate, the transcriptional activator of glnA. When P-II is phosphorylated, these events are reversed. In nitrogen-limiting conditions, when the ratio of Gln to 2-ketoglutarate decreases, P-II is phosphorylated which allows the deadenylation of glutamine synthetase (GS), thus activating the enzyme.</text>
</comment>
<dbReference type="InterPro" id="IPR011322">
    <property type="entry name" value="N-reg_PII-like_a/b"/>
</dbReference>
<comment type="subunit">
    <text evidence="1">Homotrimer.</text>
</comment>
<evidence type="ECO:0000256" key="1">
    <source>
        <dbReference type="ARBA" id="ARBA00011233"/>
    </source>
</evidence>
<keyword evidence="5" id="KW-0805">Transcription regulation</keyword>
<protein>
    <recommendedName>
        <fullName evidence="2">Nitrogen regulatory protein P-II</fullName>
    </recommendedName>
    <alternativeName>
        <fullName evidence="8">PII signal transducing protein</fullName>
    </alternativeName>
</protein>
<dbReference type="SMART" id="SM00938">
    <property type="entry name" value="P-II"/>
    <property type="match status" value="1"/>
</dbReference>
<evidence type="ECO:0000313" key="12">
    <source>
        <dbReference type="Proteomes" id="UP000239001"/>
    </source>
</evidence>
<dbReference type="Proteomes" id="UP000239001">
    <property type="component" value="Unassembled WGS sequence"/>
</dbReference>
<keyword evidence="4" id="KW-0547">Nucleotide-binding</keyword>
<dbReference type="PRINTS" id="PR00340">
    <property type="entry name" value="PIIGLNB"/>
</dbReference>
<reference evidence="11 12" key="1">
    <citation type="submission" date="2018-03" db="EMBL/GenBank/DDBJ databases">
        <title>The ancient ancestry and fast evolution of plastids.</title>
        <authorList>
            <person name="Moore K.R."/>
            <person name="Magnabosco C."/>
            <person name="Momper L."/>
            <person name="Gold D.A."/>
            <person name="Bosak T."/>
            <person name="Fournier G.P."/>
        </authorList>
    </citation>
    <scope>NUCLEOTIDE SEQUENCE [LARGE SCALE GENOMIC DNA]</scope>
    <source>
        <strain evidence="11 12">CCALA 016</strain>
    </source>
</reference>